<evidence type="ECO:0000313" key="2">
    <source>
        <dbReference type="Proteomes" id="UP000235145"/>
    </source>
</evidence>
<name>A0A9R1V9J2_LACSA</name>
<dbReference type="Pfam" id="PF02353">
    <property type="entry name" value="CMAS"/>
    <property type="match status" value="1"/>
</dbReference>
<dbReference type="InterPro" id="IPR029063">
    <property type="entry name" value="SAM-dependent_MTases_sf"/>
</dbReference>
<protein>
    <recommendedName>
        <fullName evidence="3">Cyclopropane-fatty-acyl-phospholipid synthase</fullName>
    </recommendedName>
</protein>
<dbReference type="GO" id="GO:0008610">
    <property type="term" value="P:lipid biosynthetic process"/>
    <property type="evidence" value="ECO:0007669"/>
    <property type="project" value="InterPro"/>
</dbReference>
<dbReference type="InterPro" id="IPR003333">
    <property type="entry name" value="CMAS"/>
</dbReference>
<evidence type="ECO:0000313" key="1">
    <source>
        <dbReference type="EMBL" id="KAJ0200907.1"/>
    </source>
</evidence>
<dbReference type="Proteomes" id="UP000235145">
    <property type="component" value="Unassembled WGS sequence"/>
</dbReference>
<sequence>MSYSCALFKSEDEDFKAAQMRKVSSLIQKARVDKYHHVLEIGFGWGSFAIEIVKQTGCKYTGITLSEEQLKYAETKVKEAGLEDQIKFLLCDYRQLPDTAKYDRIISCEMIEHVGHKYHEKFFGCCDSVLAEDGILVLQFTSVPDGRYDDYQRSPGFIKEYIFPGLCIPSLTRLTSAMAASSRLWYVLKSSRDHHAACKIILCNFFTCLESHQMLNDLQCGACGKHRSTLLSNTQTLEEKLNAKPKCYFDYAAAAFKTKTIGNYQVVFSRPGNVATFGDPYKAIISAY</sequence>
<dbReference type="EMBL" id="NBSK02000006">
    <property type="protein sequence ID" value="KAJ0200907.1"/>
    <property type="molecule type" value="Genomic_DNA"/>
</dbReference>
<evidence type="ECO:0008006" key="3">
    <source>
        <dbReference type="Google" id="ProtNLM"/>
    </source>
</evidence>
<dbReference type="PANTHER" id="PTHR43675">
    <property type="entry name" value="ARSENITE METHYLTRANSFERASE"/>
    <property type="match status" value="1"/>
</dbReference>
<dbReference type="Gene3D" id="3.40.50.150">
    <property type="entry name" value="Vaccinia Virus protein VP39"/>
    <property type="match status" value="1"/>
</dbReference>
<dbReference type="GO" id="GO:0008168">
    <property type="term" value="F:methyltransferase activity"/>
    <property type="evidence" value="ECO:0000318"/>
    <property type="project" value="GO_Central"/>
</dbReference>
<gene>
    <name evidence="1" type="ORF">LSAT_V11C600319820</name>
</gene>
<dbReference type="InterPro" id="IPR026669">
    <property type="entry name" value="Arsenite_MeTrfase-like"/>
</dbReference>
<dbReference type="CDD" id="cd02440">
    <property type="entry name" value="AdoMet_MTases"/>
    <property type="match status" value="1"/>
</dbReference>
<dbReference type="PIRSF" id="PIRSF003085">
    <property type="entry name" value="CMAS"/>
    <property type="match status" value="1"/>
</dbReference>
<reference evidence="1 2" key="1">
    <citation type="journal article" date="2017" name="Nat. Commun.">
        <title>Genome assembly with in vitro proximity ligation data and whole-genome triplication in lettuce.</title>
        <authorList>
            <person name="Reyes-Chin-Wo S."/>
            <person name="Wang Z."/>
            <person name="Yang X."/>
            <person name="Kozik A."/>
            <person name="Arikit S."/>
            <person name="Song C."/>
            <person name="Xia L."/>
            <person name="Froenicke L."/>
            <person name="Lavelle D.O."/>
            <person name="Truco M.J."/>
            <person name="Xia R."/>
            <person name="Zhu S."/>
            <person name="Xu C."/>
            <person name="Xu H."/>
            <person name="Xu X."/>
            <person name="Cox K."/>
            <person name="Korf I."/>
            <person name="Meyers B.C."/>
            <person name="Michelmore R.W."/>
        </authorList>
    </citation>
    <scope>NUCLEOTIDE SEQUENCE [LARGE SCALE GENOMIC DNA]</scope>
    <source>
        <strain evidence="2">cv. Salinas</strain>
        <tissue evidence="1">Seedlings</tissue>
    </source>
</reference>
<organism evidence="1 2">
    <name type="scientific">Lactuca sativa</name>
    <name type="common">Garden lettuce</name>
    <dbReference type="NCBI Taxonomy" id="4236"/>
    <lineage>
        <taxon>Eukaryota</taxon>
        <taxon>Viridiplantae</taxon>
        <taxon>Streptophyta</taxon>
        <taxon>Embryophyta</taxon>
        <taxon>Tracheophyta</taxon>
        <taxon>Spermatophyta</taxon>
        <taxon>Magnoliopsida</taxon>
        <taxon>eudicotyledons</taxon>
        <taxon>Gunneridae</taxon>
        <taxon>Pentapetalae</taxon>
        <taxon>asterids</taxon>
        <taxon>campanulids</taxon>
        <taxon>Asterales</taxon>
        <taxon>Asteraceae</taxon>
        <taxon>Cichorioideae</taxon>
        <taxon>Cichorieae</taxon>
        <taxon>Lactucinae</taxon>
        <taxon>Lactuca</taxon>
    </lineage>
</organism>
<proteinExistence type="predicted"/>
<dbReference type="SUPFAM" id="SSF53335">
    <property type="entry name" value="S-adenosyl-L-methionine-dependent methyltransferases"/>
    <property type="match status" value="1"/>
</dbReference>
<dbReference type="AlphaFoldDB" id="A0A9R1V9J2"/>
<dbReference type="PANTHER" id="PTHR43675:SF27">
    <property type="entry name" value="FAD_NAD(P)-BINDING DOMAIN, S-ADENOSYL-L-METHIONINE-DEPENDENT METHYLTRANSFERASE-RELATED"/>
    <property type="match status" value="1"/>
</dbReference>
<accession>A0A9R1V9J2</accession>
<keyword evidence="2" id="KW-1185">Reference proteome</keyword>
<comment type="caution">
    <text evidence="1">The sequence shown here is derived from an EMBL/GenBank/DDBJ whole genome shotgun (WGS) entry which is preliminary data.</text>
</comment>